<dbReference type="Proteomes" id="UP000003081">
    <property type="component" value="Unassembled WGS sequence"/>
</dbReference>
<name>C4IG18_CLOBU</name>
<sequence>MIYSDKIGVLDFVEFGGRLYTKGKHEVSTKSTLTFVLLDNSSLVGVFVLL</sequence>
<accession>C4IG18</accession>
<comment type="caution">
    <text evidence="1">The sequence shown here is derived from an EMBL/GenBank/DDBJ whole genome shotgun (WGS) entry which is preliminary data.</text>
</comment>
<dbReference type="HOGENOM" id="CLU_3116270_0_0_9"/>
<dbReference type="AlphaFoldDB" id="C4IG18"/>
<reference evidence="1 2" key="1">
    <citation type="submission" date="2009-08" db="EMBL/GenBank/DDBJ databases">
        <authorList>
            <person name="Shrivastava S."/>
            <person name="Brinkac L.B."/>
            <person name="Brown J.L."/>
            <person name="Bruce D.B."/>
            <person name="Detter C."/>
            <person name="Green L.D."/>
            <person name="Munk C.A."/>
            <person name="Rogers Y.C."/>
            <person name="Tapia R."/>
            <person name="Sims D.R."/>
            <person name="Smith L.A."/>
            <person name="Smith T.J."/>
            <person name="Sutton G."/>
            <person name="Brettin T."/>
        </authorList>
    </citation>
    <scope>NUCLEOTIDE SEQUENCE [LARGE SCALE GENOMIC DNA]</scope>
    <source>
        <strain evidence="2">E4 str. BoNT E BL5262</strain>
    </source>
</reference>
<proteinExistence type="predicted"/>
<organism evidence="1 2">
    <name type="scientific">Clostridium butyricum E4 str. BoNT E BL5262</name>
    <dbReference type="NCBI Taxonomy" id="632245"/>
    <lineage>
        <taxon>Bacteria</taxon>
        <taxon>Bacillati</taxon>
        <taxon>Bacillota</taxon>
        <taxon>Clostridia</taxon>
        <taxon>Eubacteriales</taxon>
        <taxon>Clostridiaceae</taxon>
        <taxon>Clostridium</taxon>
    </lineage>
</organism>
<gene>
    <name evidence="1" type="ORF">CLP_1970</name>
</gene>
<keyword evidence="2" id="KW-1185">Reference proteome</keyword>
<protein>
    <submittedName>
        <fullName evidence="1">Uncharacterized protein</fullName>
    </submittedName>
</protein>
<dbReference type="EMBL" id="ACOM01000005">
    <property type="protein sequence ID" value="EEP53834.1"/>
    <property type="molecule type" value="Genomic_DNA"/>
</dbReference>
<evidence type="ECO:0000313" key="1">
    <source>
        <dbReference type="EMBL" id="EEP53834.1"/>
    </source>
</evidence>
<evidence type="ECO:0000313" key="2">
    <source>
        <dbReference type="Proteomes" id="UP000003081"/>
    </source>
</evidence>